<feature type="region of interest" description="Disordered" evidence="1">
    <location>
        <begin position="427"/>
        <end position="463"/>
    </location>
</feature>
<protein>
    <submittedName>
        <fullName evidence="2">Uncharacterized protein</fullName>
    </submittedName>
</protein>
<gene>
    <name evidence="2" type="ORF">CCMP2556_LOCUS18781</name>
</gene>
<proteinExistence type="predicted"/>
<feature type="compositionally biased region" description="Basic and acidic residues" evidence="1">
    <location>
        <begin position="581"/>
        <end position="598"/>
    </location>
</feature>
<dbReference type="EMBL" id="CAXAMN010010779">
    <property type="protein sequence ID" value="CAK9032722.1"/>
    <property type="molecule type" value="Genomic_DNA"/>
</dbReference>
<comment type="caution">
    <text evidence="2">The sequence shown here is derived from an EMBL/GenBank/DDBJ whole genome shotgun (WGS) entry which is preliminary data.</text>
</comment>
<feature type="region of interest" description="Disordered" evidence="1">
    <location>
        <begin position="576"/>
        <end position="604"/>
    </location>
</feature>
<accession>A0ABP0L3D3</accession>
<name>A0ABP0L3D3_9DINO</name>
<feature type="compositionally biased region" description="Acidic residues" evidence="1">
    <location>
        <begin position="438"/>
        <end position="450"/>
    </location>
</feature>
<keyword evidence="3" id="KW-1185">Reference proteome</keyword>
<feature type="region of interest" description="Disordered" evidence="1">
    <location>
        <begin position="1"/>
        <end position="25"/>
    </location>
</feature>
<evidence type="ECO:0000313" key="2">
    <source>
        <dbReference type="EMBL" id="CAK9032722.1"/>
    </source>
</evidence>
<feature type="compositionally biased region" description="Polar residues" evidence="1">
    <location>
        <begin position="71"/>
        <end position="85"/>
    </location>
</feature>
<evidence type="ECO:0000256" key="1">
    <source>
        <dbReference type="SAM" id="MobiDB-lite"/>
    </source>
</evidence>
<feature type="region of interest" description="Disordered" evidence="1">
    <location>
        <begin position="58"/>
        <end position="101"/>
    </location>
</feature>
<evidence type="ECO:0000313" key="3">
    <source>
        <dbReference type="Proteomes" id="UP001642484"/>
    </source>
</evidence>
<organism evidence="2 3">
    <name type="scientific">Durusdinium trenchii</name>
    <dbReference type="NCBI Taxonomy" id="1381693"/>
    <lineage>
        <taxon>Eukaryota</taxon>
        <taxon>Sar</taxon>
        <taxon>Alveolata</taxon>
        <taxon>Dinophyceae</taxon>
        <taxon>Suessiales</taxon>
        <taxon>Symbiodiniaceae</taxon>
        <taxon>Durusdinium</taxon>
    </lineage>
</organism>
<dbReference type="Proteomes" id="UP001642484">
    <property type="component" value="Unassembled WGS sequence"/>
</dbReference>
<sequence length="728" mass="81302">MPGESGCDTPLSEFNFPELPDYPSPVKLTEGIRRWEESDEEFSVPVVPTAGAILSEASEQGINDAVEDSSGMRQGSKAAQATSLPTGAAPSDDPPGKEFDADPELAQRIATVQRAALVAKSGTYLALMDLFLYLAQKGKDLAVCVFDKDDTNIVSFRSVIRDLLPEEVVDWEDCLDEEIDLSSEHTAVVVPCQANFERGDFLDLNHFVPVWTRQQLGDSDFHLAEQRSRQAFARRQKDHAERVHEVCFDEEHPEDHAMLMKSLQKESELLEAEAEFLQAMKSLDLVAYPVPSDGNCGPWTLASLCRPKPPLVSGEDIKQYELEPRKIRRRIRKLWTELSMDFTWQIMFNMFDLDEDLPIPGADQLNSVVKREPATPPKKKQTEPRLEVPPLATPPKAVAACRRAEFGQPLKKDGRLLAAGSRAAKLHREGDVPVPVADEQDSDKEDEEDTGAPRIARRRHKRSCRTLQRSSQVLKRMAAKAYFSEIGFTWPAFQSVHARMAPCKKAYTCPNGGYLKVQARLLDVGAHGDGCKACDEMILNSGFDRTKFDAVLQAAENGELPQPIQGATEPIQGVTETANEDEQKAVKEEDLETEKPEGLVENGDPFDIVRQTPYIKLLPPGSHGKRFPYLCTVCCTRSWPQGRVGELAEAKIGSIKHFLHQHIDSNTHKRNVKRKETGGQEIVAPPTQECQGVSLDDARSARHLHYMQGEFDLWCSMANLKDTARHKY</sequence>
<feature type="region of interest" description="Disordered" evidence="1">
    <location>
        <begin position="370"/>
        <end position="391"/>
    </location>
</feature>
<reference evidence="2 3" key="1">
    <citation type="submission" date="2024-02" db="EMBL/GenBank/DDBJ databases">
        <authorList>
            <person name="Chen Y."/>
            <person name="Shah S."/>
            <person name="Dougan E. K."/>
            <person name="Thang M."/>
            <person name="Chan C."/>
        </authorList>
    </citation>
    <scope>NUCLEOTIDE SEQUENCE [LARGE SCALE GENOMIC DNA]</scope>
</reference>